<protein>
    <submittedName>
        <fullName evidence="1">Uncharacterized protein</fullName>
    </submittedName>
</protein>
<accession>A0AAD2JLC4</accession>
<reference evidence="1" key="1">
    <citation type="submission" date="2023-08" db="EMBL/GenBank/DDBJ databases">
        <authorList>
            <person name="Audoor S."/>
            <person name="Bilcke G."/>
        </authorList>
    </citation>
    <scope>NUCLEOTIDE SEQUENCE</scope>
</reference>
<sequence length="267" mass="29797">MTASYFRRNETNGDPSRLLVAATVNRNSDNNTVESVDHGHAIYSLLLSSFASELSKHQQRVFTALLFYTKVHGAANKANTTMLPLRVPEEPKVLRKLVTDGTKSIRDVLSRPTIEILGISGYVYVSIQEIVQYRYHLANRKRLEALVDLPYSAAVRTLHGSSPREKKLAAWCSEDSKDAIPVEVVLWSDDFDPNNTKKNKGSAHCTFASIGTPQDDYHSGCNTYLLSLGPSSGDERAVKSKIAEELIRLSHPTSFYWPVMARKVNTK</sequence>
<organism evidence="1 2">
    <name type="scientific">Cylindrotheca closterium</name>
    <dbReference type="NCBI Taxonomy" id="2856"/>
    <lineage>
        <taxon>Eukaryota</taxon>
        <taxon>Sar</taxon>
        <taxon>Stramenopiles</taxon>
        <taxon>Ochrophyta</taxon>
        <taxon>Bacillariophyta</taxon>
        <taxon>Bacillariophyceae</taxon>
        <taxon>Bacillariophycidae</taxon>
        <taxon>Bacillariales</taxon>
        <taxon>Bacillariaceae</taxon>
        <taxon>Cylindrotheca</taxon>
    </lineage>
</organism>
<proteinExistence type="predicted"/>
<gene>
    <name evidence="1" type="ORF">CYCCA115_LOCUS19059</name>
</gene>
<comment type="caution">
    <text evidence="1">The sequence shown here is derived from an EMBL/GenBank/DDBJ whole genome shotgun (WGS) entry which is preliminary data.</text>
</comment>
<keyword evidence="2" id="KW-1185">Reference proteome</keyword>
<dbReference type="Proteomes" id="UP001295423">
    <property type="component" value="Unassembled WGS sequence"/>
</dbReference>
<evidence type="ECO:0000313" key="2">
    <source>
        <dbReference type="Proteomes" id="UP001295423"/>
    </source>
</evidence>
<dbReference type="EMBL" id="CAKOGP040002083">
    <property type="protein sequence ID" value="CAJ1961141.1"/>
    <property type="molecule type" value="Genomic_DNA"/>
</dbReference>
<evidence type="ECO:0000313" key="1">
    <source>
        <dbReference type="EMBL" id="CAJ1961141.1"/>
    </source>
</evidence>
<name>A0AAD2JLC4_9STRA</name>
<dbReference type="AlphaFoldDB" id="A0AAD2JLC4"/>